<comment type="caution">
    <text evidence="2">The sequence shown here is derived from an EMBL/GenBank/DDBJ whole genome shotgun (WGS) entry which is preliminary data.</text>
</comment>
<feature type="region of interest" description="Disordered" evidence="1">
    <location>
        <begin position="1"/>
        <end position="102"/>
    </location>
</feature>
<name>A0AAN9U3M7_9HEMI</name>
<dbReference type="EMBL" id="JBBCAQ010000004">
    <property type="protein sequence ID" value="KAK7604328.1"/>
    <property type="molecule type" value="Genomic_DNA"/>
</dbReference>
<accession>A0AAN9U3M7</accession>
<feature type="compositionally biased region" description="Basic residues" evidence="1">
    <location>
        <begin position="87"/>
        <end position="102"/>
    </location>
</feature>
<reference evidence="2 3" key="1">
    <citation type="submission" date="2024-03" db="EMBL/GenBank/DDBJ databases">
        <title>Adaptation during the transition from Ophiocordyceps entomopathogen to insect associate is accompanied by gene loss and intensified selection.</title>
        <authorList>
            <person name="Ward C.M."/>
            <person name="Onetto C.A."/>
            <person name="Borneman A.R."/>
        </authorList>
    </citation>
    <scope>NUCLEOTIDE SEQUENCE [LARGE SCALE GENOMIC DNA]</scope>
    <source>
        <strain evidence="2">AWRI1</strain>
        <tissue evidence="2">Single Adult Female</tissue>
    </source>
</reference>
<feature type="compositionally biased region" description="Basic and acidic residues" evidence="1">
    <location>
        <begin position="72"/>
        <end position="86"/>
    </location>
</feature>
<sequence length="102" mass="11845">MRVPSVPNDVRCNPADNCERGAKKQFNNRNKKNDDATRRDARNVDAVRYPTDIYDRGAAHLRDEDEDEDEGERMSEELAERGARKIESKRKRTAGRRGGKRW</sequence>
<evidence type="ECO:0000313" key="3">
    <source>
        <dbReference type="Proteomes" id="UP001367676"/>
    </source>
</evidence>
<dbReference type="AlphaFoldDB" id="A0AAN9U3M7"/>
<proteinExistence type="predicted"/>
<protein>
    <submittedName>
        <fullName evidence="2">Uncharacterized protein</fullName>
    </submittedName>
</protein>
<evidence type="ECO:0000256" key="1">
    <source>
        <dbReference type="SAM" id="MobiDB-lite"/>
    </source>
</evidence>
<keyword evidence="3" id="KW-1185">Reference proteome</keyword>
<feature type="compositionally biased region" description="Basic and acidic residues" evidence="1">
    <location>
        <begin position="53"/>
        <end position="63"/>
    </location>
</feature>
<evidence type="ECO:0000313" key="2">
    <source>
        <dbReference type="EMBL" id="KAK7604328.1"/>
    </source>
</evidence>
<feature type="compositionally biased region" description="Basic and acidic residues" evidence="1">
    <location>
        <begin position="31"/>
        <end position="45"/>
    </location>
</feature>
<dbReference type="Proteomes" id="UP001367676">
    <property type="component" value="Unassembled WGS sequence"/>
</dbReference>
<organism evidence="2 3">
    <name type="scientific">Parthenolecanium corni</name>
    <dbReference type="NCBI Taxonomy" id="536013"/>
    <lineage>
        <taxon>Eukaryota</taxon>
        <taxon>Metazoa</taxon>
        <taxon>Ecdysozoa</taxon>
        <taxon>Arthropoda</taxon>
        <taxon>Hexapoda</taxon>
        <taxon>Insecta</taxon>
        <taxon>Pterygota</taxon>
        <taxon>Neoptera</taxon>
        <taxon>Paraneoptera</taxon>
        <taxon>Hemiptera</taxon>
        <taxon>Sternorrhyncha</taxon>
        <taxon>Coccoidea</taxon>
        <taxon>Coccidae</taxon>
        <taxon>Parthenolecanium</taxon>
    </lineage>
</organism>
<gene>
    <name evidence="2" type="ORF">V9T40_004601</name>
</gene>